<sequence length="455" mass="50614">LQQRGGHQPYATGTFSASDVVRGASKRYYINGEWIHILAIDLDGDSEVRFFSEATTTIFEINIGYSFTTGYEVYFAEIEGKIVAVNGVDKPAVIYIGNLIDRGDCENTVSPMIFDETVPGLANCTWARDSAQAYGGTYSFKFTKTSAAGAGNALVNLCDDIATNNMQGLLAGKEYNFSLRIWIPSGGALGSEITIWWVYYDGSWNYVFQTAANTYDQWQLVTKTVTLPADVTGVYFYIQFDTNAALNEYFHVDEVSIPDQLKIENLEKYDERDRDETTWNAGQYTAVGTVYTDDTTDAQDAGADDFQLCTNVNGDGFFIACTHTFNKVVLKSAQQAAGAPVAVYEYYADDSTWKACSMVTTPTWTAAAGDRTIEFNYPSDMGRWDGSESILVNRFMFRVRFTTAPTSAFSCDYATVHHTQYITQITGSDQPHYVIAHNSRLWLAVGYIVYYSPPN</sequence>
<dbReference type="InterPro" id="IPR008979">
    <property type="entry name" value="Galactose-bd-like_sf"/>
</dbReference>
<proteinExistence type="predicted"/>
<dbReference type="EMBL" id="LAZR01045212">
    <property type="protein sequence ID" value="KKK99415.1"/>
    <property type="molecule type" value="Genomic_DNA"/>
</dbReference>
<reference evidence="1" key="1">
    <citation type="journal article" date="2015" name="Nature">
        <title>Complex archaea that bridge the gap between prokaryotes and eukaryotes.</title>
        <authorList>
            <person name="Spang A."/>
            <person name="Saw J.H."/>
            <person name="Jorgensen S.L."/>
            <person name="Zaremba-Niedzwiedzka K."/>
            <person name="Martijn J."/>
            <person name="Lind A.E."/>
            <person name="van Eijk R."/>
            <person name="Schleper C."/>
            <person name="Guy L."/>
            <person name="Ettema T.J."/>
        </authorList>
    </citation>
    <scope>NUCLEOTIDE SEQUENCE</scope>
</reference>
<organism evidence="1">
    <name type="scientific">marine sediment metagenome</name>
    <dbReference type="NCBI Taxonomy" id="412755"/>
    <lineage>
        <taxon>unclassified sequences</taxon>
        <taxon>metagenomes</taxon>
        <taxon>ecological metagenomes</taxon>
    </lineage>
</organism>
<evidence type="ECO:0000313" key="1">
    <source>
        <dbReference type="EMBL" id="KKK99415.1"/>
    </source>
</evidence>
<accession>A0A0F9AMA5</accession>
<comment type="caution">
    <text evidence="1">The sequence shown here is derived from an EMBL/GenBank/DDBJ whole genome shotgun (WGS) entry which is preliminary data.</text>
</comment>
<gene>
    <name evidence="1" type="ORF">LCGC14_2632980</name>
</gene>
<dbReference type="Gene3D" id="2.60.120.260">
    <property type="entry name" value="Galactose-binding domain-like"/>
    <property type="match status" value="1"/>
</dbReference>
<protein>
    <submittedName>
        <fullName evidence="1">Uncharacterized protein</fullName>
    </submittedName>
</protein>
<dbReference type="SUPFAM" id="SSF49785">
    <property type="entry name" value="Galactose-binding domain-like"/>
    <property type="match status" value="1"/>
</dbReference>
<feature type="non-terminal residue" evidence="1">
    <location>
        <position position="1"/>
    </location>
</feature>
<dbReference type="AlphaFoldDB" id="A0A0F9AMA5"/>
<feature type="non-terminal residue" evidence="1">
    <location>
        <position position="455"/>
    </location>
</feature>
<name>A0A0F9AMA5_9ZZZZ</name>